<dbReference type="EMBL" id="CQPA01000064">
    <property type="protein sequence ID" value="CNV17229.1"/>
    <property type="molecule type" value="Genomic_DNA"/>
</dbReference>
<dbReference type="Proteomes" id="UP000041314">
    <property type="component" value="Unassembled WGS sequence"/>
</dbReference>
<organism evidence="1 2">
    <name type="scientific">Salmonella enterica subsp. enterica serovar Bovismorbificans</name>
    <dbReference type="NCBI Taxonomy" id="58097"/>
    <lineage>
        <taxon>Bacteria</taxon>
        <taxon>Pseudomonadati</taxon>
        <taxon>Pseudomonadota</taxon>
        <taxon>Gammaproteobacteria</taxon>
        <taxon>Enterobacterales</taxon>
        <taxon>Enterobacteriaceae</taxon>
        <taxon>Salmonella</taxon>
    </lineage>
</organism>
<dbReference type="AlphaFoldDB" id="A0A655EF12"/>
<proteinExistence type="predicted"/>
<gene>
    <name evidence="1" type="ORF">ERS008198_04550</name>
</gene>
<accession>A0A655EF12</accession>
<sequence>MAGVAKAAAGTFVAGRPDRVCQHQQCIVVAIRRNADDIQHMA</sequence>
<name>A0A655EF12_SALET</name>
<evidence type="ECO:0000313" key="2">
    <source>
        <dbReference type="Proteomes" id="UP000041314"/>
    </source>
</evidence>
<protein>
    <submittedName>
        <fullName evidence="1">Uncharacterized protein</fullName>
    </submittedName>
</protein>
<evidence type="ECO:0000313" key="1">
    <source>
        <dbReference type="EMBL" id="CNV17229.1"/>
    </source>
</evidence>
<reference evidence="1 2" key="1">
    <citation type="submission" date="2015-03" db="EMBL/GenBank/DDBJ databases">
        <authorList>
            <consortium name="Pathogen Informatics"/>
        </authorList>
    </citation>
    <scope>NUCLEOTIDE SEQUENCE [LARGE SCALE GENOMIC DNA]</scope>
    <source>
        <strain evidence="1 2">A1104</strain>
    </source>
</reference>